<reference evidence="1" key="1">
    <citation type="submission" date="2014-09" db="EMBL/GenBank/DDBJ databases">
        <authorList>
            <person name="Magalhaes I.L.F."/>
            <person name="Oliveira U."/>
            <person name="Santos F.R."/>
            <person name="Vidigal T.H.D.A."/>
            <person name="Brescovit A.D."/>
            <person name="Santos A.J."/>
        </authorList>
    </citation>
    <scope>NUCLEOTIDE SEQUENCE</scope>
    <source>
        <tissue evidence="1">Shoot tissue taken approximately 20 cm above the soil surface</tissue>
    </source>
</reference>
<proteinExistence type="predicted"/>
<dbReference type="AlphaFoldDB" id="A0A0A9CI58"/>
<dbReference type="EMBL" id="GBRH01223787">
    <property type="protein sequence ID" value="JAD74108.1"/>
    <property type="molecule type" value="Transcribed_RNA"/>
</dbReference>
<reference evidence="1" key="2">
    <citation type="journal article" date="2015" name="Data Brief">
        <title>Shoot transcriptome of the giant reed, Arundo donax.</title>
        <authorList>
            <person name="Barrero R.A."/>
            <person name="Guerrero F.D."/>
            <person name="Moolhuijzen P."/>
            <person name="Goolsby J.A."/>
            <person name="Tidwell J."/>
            <person name="Bellgard S.E."/>
            <person name="Bellgard M.I."/>
        </authorList>
    </citation>
    <scope>NUCLEOTIDE SEQUENCE</scope>
    <source>
        <tissue evidence="1">Shoot tissue taken approximately 20 cm above the soil surface</tissue>
    </source>
</reference>
<accession>A0A0A9CI58</accession>
<protein>
    <submittedName>
        <fullName evidence="1">Uncharacterized protein</fullName>
    </submittedName>
</protein>
<organism evidence="1">
    <name type="scientific">Arundo donax</name>
    <name type="common">Giant reed</name>
    <name type="synonym">Donax arundinaceus</name>
    <dbReference type="NCBI Taxonomy" id="35708"/>
    <lineage>
        <taxon>Eukaryota</taxon>
        <taxon>Viridiplantae</taxon>
        <taxon>Streptophyta</taxon>
        <taxon>Embryophyta</taxon>
        <taxon>Tracheophyta</taxon>
        <taxon>Spermatophyta</taxon>
        <taxon>Magnoliopsida</taxon>
        <taxon>Liliopsida</taxon>
        <taxon>Poales</taxon>
        <taxon>Poaceae</taxon>
        <taxon>PACMAD clade</taxon>
        <taxon>Arundinoideae</taxon>
        <taxon>Arundineae</taxon>
        <taxon>Arundo</taxon>
    </lineage>
</organism>
<sequence>MITEEQDKHMSEFFMWIKGLFGRVPRAAPRVIPGELYQTAVCRKFRGSDSLKWTKGLESEKNSFS</sequence>
<name>A0A0A9CI58_ARUDO</name>
<evidence type="ECO:0000313" key="1">
    <source>
        <dbReference type="EMBL" id="JAD74108.1"/>
    </source>
</evidence>